<keyword evidence="6" id="KW-1185">Reference proteome</keyword>
<accession>A0A379JL92</accession>
<organism evidence="5 6">
    <name type="scientific">Nocardia otitidiscaviarum</name>
    <dbReference type="NCBI Taxonomy" id="1823"/>
    <lineage>
        <taxon>Bacteria</taxon>
        <taxon>Bacillati</taxon>
        <taxon>Actinomycetota</taxon>
        <taxon>Actinomycetes</taxon>
        <taxon>Mycobacteriales</taxon>
        <taxon>Nocardiaceae</taxon>
        <taxon>Nocardia</taxon>
    </lineage>
</organism>
<dbReference type="Gene3D" id="3.30.70.920">
    <property type="match status" value="1"/>
</dbReference>
<dbReference type="InterPro" id="IPR000485">
    <property type="entry name" value="AsnC-type_HTH_dom"/>
</dbReference>
<dbReference type="GO" id="GO:0043200">
    <property type="term" value="P:response to amino acid"/>
    <property type="evidence" value="ECO:0007669"/>
    <property type="project" value="TreeGrafter"/>
</dbReference>
<evidence type="ECO:0000259" key="4">
    <source>
        <dbReference type="PROSITE" id="PS50956"/>
    </source>
</evidence>
<dbReference type="PROSITE" id="PS00519">
    <property type="entry name" value="HTH_ASNC_1"/>
    <property type="match status" value="1"/>
</dbReference>
<feature type="domain" description="HTH asnC-type" evidence="4">
    <location>
        <begin position="180"/>
        <end position="240"/>
    </location>
</feature>
<dbReference type="Proteomes" id="UP000255467">
    <property type="component" value="Unassembled WGS sequence"/>
</dbReference>
<evidence type="ECO:0000256" key="1">
    <source>
        <dbReference type="ARBA" id="ARBA00023015"/>
    </source>
</evidence>
<dbReference type="OrthoDB" id="4050641at2"/>
<sequence>MQDHCEPIGEDELALIHALQLRPRASWTELGAVLGVDPVTAARRWSRLRARGTAWVTVSPGPRLLDRITVAYVEIDCAAGEAATVAARLATHPHMVTIERTASAQRLFTTVATADLAAMSRYTLDILPTLPHIGAVHASLVTHMFAEGGDWRIDALDPAQRTRLTAPPARSPADRDRSRLTEVDRALLGLLARDGRAPYAELAAALAVSTSTVKRRVDDLTGLGLFRFRCDFARPLGGWPVAVTFRATVPAADLPRVGHAVVALPQTRNCAATTGTHNLLVQAGLHTMSDVLRFENTLTALHPAMTIAERVITLRHDKLLGHLLDRYGRTESVVAADIWSEPGTGA</sequence>
<reference evidence="5 6" key="1">
    <citation type="submission" date="2018-06" db="EMBL/GenBank/DDBJ databases">
        <authorList>
            <consortium name="Pathogen Informatics"/>
            <person name="Doyle S."/>
        </authorList>
    </citation>
    <scope>NUCLEOTIDE SEQUENCE [LARGE SCALE GENOMIC DNA]</scope>
    <source>
        <strain evidence="5 6">NCTC1934</strain>
    </source>
</reference>
<dbReference type="GO" id="GO:0043565">
    <property type="term" value="F:sequence-specific DNA binding"/>
    <property type="evidence" value="ECO:0007669"/>
    <property type="project" value="InterPro"/>
</dbReference>
<evidence type="ECO:0000313" key="6">
    <source>
        <dbReference type="Proteomes" id="UP000255467"/>
    </source>
</evidence>
<dbReference type="Gene3D" id="1.10.10.10">
    <property type="entry name" value="Winged helix-like DNA-binding domain superfamily/Winged helix DNA-binding domain"/>
    <property type="match status" value="2"/>
</dbReference>
<dbReference type="PANTHER" id="PTHR30154:SF34">
    <property type="entry name" value="TRANSCRIPTIONAL REGULATOR AZLB"/>
    <property type="match status" value="1"/>
</dbReference>
<name>A0A379JL92_9NOCA</name>
<dbReference type="AlphaFoldDB" id="A0A379JL92"/>
<evidence type="ECO:0000256" key="3">
    <source>
        <dbReference type="ARBA" id="ARBA00023163"/>
    </source>
</evidence>
<proteinExistence type="predicted"/>
<dbReference type="InterPro" id="IPR036390">
    <property type="entry name" value="WH_DNA-bd_sf"/>
</dbReference>
<dbReference type="InterPro" id="IPR019885">
    <property type="entry name" value="Tscrpt_reg_HTH_AsnC-type_CS"/>
</dbReference>
<dbReference type="PRINTS" id="PR00033">
    <property type="entry name" value="HTHASNC"/>
</dbReference>
<dbReference type="STRING" id="1406858.GCA_000710895_00917"/>
<keyword evidence="3" id="KW-0804">Transcription</keyword>
<dbReference type="InterPro" id="IPR011008">
    <property type="entry name" value="Dimeric_a/b-barrel"/>
</dbReference>
<dbReference type="PANTHER" id="PTHR30154">
    <property type="entry name" value="LEUCINE-RESPONSIVE REGULATORY PROTEIN"/>
    <property type="match status" value="1"/>
</dbReference>
<dbReference type="SUPFAM" id="SSF46785">
    <property type="entry name" value="Winged helix' DNA-binding domain"/>
    <property type="match status" value="1"/>
</dbReference>
<dbReference type="InterPro" id="IPR019888">
    <property type="entry name" value="Tscrpt_reg_AsnC-like"/>
</dbReference>
<keyword evidence="1" id="KW-0805">Transcription regulation</keyword>
<dbReference type="RefSeq" id="WP_039818742.1">
    <property type="nucleotide sequence ID" value="NZ_JADLRH010000007.1"/>
</dbReference>
<dbReference type="PROSITE" id="PS50956">
    <property type="entry name" value="HTH_ASNC_2"/>
    <property type="match status" value="1"/>
</dbReference>
<dbReference type="EMBL" id="UGRY01000006">
    <property type="protein sequence ID" value="SUD48981.1"/>
    <property type="molecule type" value="Genomic_DNA"/>
</dbReference>
<dbReference type="Pfam" id="PF13404">
    <property type="entry name" value="HTH_AsnC-type"/>
    <property type="match status" value="2"/>
</dbReference>
<evidence type="ECO:0000256" key="2">
    <source>
        <dbReference type="ARBA" id="ARBA00023125"/>
    </source>
</evidence>
<dbReference type="SMART" id="SM00344">
    <property type="entry name" value="HTH_ASNC"/>
    <property type="match status" value="1"/>
</dbReference>
<gene>
    <name evidence="5" type="ORF">NCTC1934_06330</name>
</gene>
<dbReference type="GO" id="GO:0005829">
    <property type="term" value="C:cytosol"/>
    <property type="evidence" value="ECO:0007669"/>
    <property type="project" value="TreeGrafter"/>
</dbReference>
<dbReference type="SUPFAM" id="SSF54909">
    <property type="entry name" value="Dimeric alpha+beta barrel"/>
    <property type="match status" value="1"/>
</dbReference>
<keyword evidence="2 5" id="KW-0238">DNA-binding</keyword>
<protein>
    <submittedName>
        <fullName evidence="5">DNA-binding transcriptional regulator AsnC</fullName>
    </submittedName>
</protein>
<dbReference type="InterPro" id="IPR036388">
    <property type="entry name" value="WH-like_DNA-bd_sf"/>
</dbReference>
<evidence type="ECO:0000313" key="5">
    <source>
        <dbReference type="EMBL" id="SUD48981.1"/>
    </source>
</evidence>